<dbReference type="AlphaFoldDB" id="A0AA94H7K4"/>
<dbReference type="GO" id="GO:0006355">
    <property type="term" value="P:regulation of DNA-templated transcription"/>
    <property type="evidence" value="ECO:0007669"/>
    <property type="project" value="InterPro"/>
</dbReference>
<dbReference type="SMART" id="SM00421">
    <property type="entry name" value="HTH_LUXR"/>
    <property type="match status" value="1"/>
</dbReference>
<dbReference type="Gene3D" id="3.40.50.2300">
    <property type="match status" value="1"/>
</dbReference>
<dbReference type="PANTHER" id="PTHR43214">
    <property type="entry name" value="TWO-COMPONENT RESPONSE REGULATOR"/>
    <property type="match status" value="1"/>
</dbReference>
<dbReference type="InterPro" id="IPR039420">
    <property type="entry name" value="WalR-like"/>
</dbReference>
<protein>
    <submittedName>
        <fullName evidence="3">DNA-binding response regulator, NarL/FixJ family, contains REC and HTH domains</fullName>
    </submittedName>
</protein>
<accession>A0AA94H7K4</accession>
<dbReference type="InterPro" id="IPR016032">
    <property type="entry name" value="Sig_transdc_resp-reg_C-effctor"/>
</dbReference>
<gene>
    <name evidence="3" type="ORF">SAMN05216286_4379</name>
</gene>
<keyword evidence="1 3" id="KW-0238">DNA-binding</keyword>
<dbReference type="InterPro" id="IPR036388">
    <property type="entry name" value="WH-like_DNA-bd_sf"/>
</dbReference>
<name>A0AA94H7K4_9ENTR</name>
<comment type="caution">
    <text evidence="3">The sequence shown here is derived from an EMBL/GenBank/DDBJ whole genome shotgun (WGS) entry which is preliminary data.</text>
</comment>
<organism evidence="3 4">
    <name type="scientific">Kosakonia oryzae</name>
    <dbReference type="NCBI Taxonomy" id="497725"/>
    <lineage>
        <taxon>Bacteria</taxon>
        <taxon>Pseudomonadati</taxon>
        <taxon>Pseudomonadota</taxon>
        <taxon>Gammaproteobacteria</taxon>
        <taxon>Enterobacterales</taxon>
        <taxon>Enterobacteriaceae</taxon>
        <taxon>Kosakonia</taxon>
    </lineage>
</organism>
<dbReference type="CDD" id="cd06170">
    <property type="entry name" value="LuxR_C_like"/>
    <property type="match status" value="1"/>
</dbReference>
<dbReference type="Proteomes" id="UP000182314">
    <property type="component" value="Unassembled WGS sequence"/>
</dbReference>
<dbReference type="PROSITE" id="PS50043">
    <property type="entry name" value="HTH_LUXR_2"/>
    <property type="match status" value="1"/>
</dbReference>
<evidence type="ECO:0000313" key="4">
    <source>
        <dbReference type="Proteomes" id="UP000182314"/>
    </source>
</evidence>
<reference evidence="3 4" key="1">
    <citation type="submission" date="2016-10" db="EMBL/GenBank/DDBJ databases">
        <authorList>
            <person name="Varghese N."/>
            <person name="Submissions S."/>
        </authorList>
    </citation>
    <scope>NUCLEOTIDE SEQUENCE [LARGE SCALE GENOMIC DNA]</scope>
    <source>
        <strain evidence="3 4">CGMCC 1.7012</strain>
    </source>
</reference>
<dbReference type="KEGG" id="kor:AWR26_20730"/>
<dbReference type="PANTHER" id="PTHR43214:SF17">
    <property type="entry name" value="TRANSCRIPTIONAL REGULATORY PROTEIN RCSB"/>
    <property type="match status" value="1"/>
</dbReference>
<evidence type="ECO:0000256" key="1">
    <source>
        <dbReference type="ARBA" id="ARBA00023125"/>
    </source>
</evidence>
<evidence type="ECO:0000259" key="2">
    <source>
        <dbReference type="PROSITE" id="PS50043"/>
    </source>
</evidence>
<dbReference type="PRINTS" id="PR00038">
    <property type="entry name" value="HTHLUXR"/>
</dbReference>
<dbReference type="Pfam" id="PF00196">
    <property type="entry name" value="GerE"/>
    <property type="match status" value="1"/>
</dbReference>
<dbReference type="GO" id="GO:0003677">
    <property type="term" value="F:DNA binding"/>
    <property type="evidence" value="ECO:0007669"/>
    <property type="project" value="UniProtKB-KW"/>
</dbReference>
<proteinExistence type="predicted"/>
<evidence type="ECO:0000313" key="3">
    <source>
        <dbReference type="EMBL" id="SFD10511.1"/>
    </source>
</evidence>
<dbReference type="SUPFAM" id="SSF46894">
    <property type="entry name" value="C-terminal effector domain of the bipartite response regulators"/>
    <property type="match status" value="1"/>
</dbReference>
<feature type="domain" description="HTH luxR-type" evidence="2">
    <location>
        <begin position="149"/>
        <end position="214"/>
    </location>
</feature>
<dbReference type="InterPro" id="IPR000792">
    <property type="entry name" value="Tscrpt_reg_LuxR_C"/>
</dbReference>
<dbReference type="EMBL" id="FOKO01000005">
    <property type="protein sequence ID" value="SFD10511.1"/>
    <property type="molecule type" value="Genomic_DNA"/>
</dbReference>
<sequence>MHNCLQSINIALLNKFNILNKLLIECVPDNKNIEITFSVFKNADALLQITSTRPVDLIILDLGTWFTIINNTSQHLQQTTDGVLASGSKVLLILLEADAHIIDQLVKMNVDAIISMSDSSSELKQAIEHVLNPEIQRKYISNYITNQLYGRKYEKLSKKEWEVIKMFSEGYSLLEIAEKRCRAISTVATQKMNAMKKLNLRNNGELIKYFYIHSLL</sequence>
<dbReference type="Gene3D" id="1.10.10.10">
    <property type="entry name" value="Winged helix-like DNA-binding domain superfamily/Winged helix DNA-binding domain"/>
    <property type="match status" value="1"/>
</dbReference>